<feature type="region of interest" description="Disordered" evidence="1">
    <location>
        <begin position="120"/>
        <end position="184"/>
    </location>
</feature>
<accession>A0A6C0BR39</accession>
<evidence type="ECO:0000313" key="3">
    <source>
        <dbReference type="EMBL" id="QHS93858.1"/>
    </source>
</evidence>
<reference evidence="3" key="1">
    <citation type="journal article" date="2020" name="Nature">
        <title>Giant virus diversity and host interactions through global metagenomics.</title>
        <authorList>
            <person name="Schulz F."/>
            <person name="Roux S."/>
            <person name="Paez-Espino D."/>
            <person name="Jungbluth S."/>
            <person name="Walsh D.A."/>
            <person name="Denef V.J."/>
            <person name="McMahon K.D."/>
            <person name="Konstantinidis K.T."/>
            <person name="Eloe-Fadrosh E.A."/>
            <person name="Kyrpides N.C."/>
            <person name="Woyke T."/>
        </authorList>
    </citation>
    <scope>NUCLEOTIDE SEQUENCE</scope>
    <source>
        <strain evidence="3">GVMAG-M-3300018080-19</strain>
    </source>
</reference>
<keyword evidence="2" id="KW-0472">Membrane</keyword>
<feature type="transmembrane region" description="Helical" evidence="2">
    <location>
        <begin position="6"/>
        <end position="25"/>
    </location>
</feature>
<sequence length="184" mass="20916">MHHLTWIRILLLLAALGVLVTLIVLQTTKREDEQEDWNMYMWICVLVLAIIVCVFVGLSLIPPKPEWCPPWAECIYDQQGRIVKQYDPITRDMQAQAEATRRANLQKRWDAEAALQESLRLRRRPLPALPTAATRPRPPPPSSRPRPPPPSSRPRPPPPPSPTVIPQAPPSTIPKPEPQRLPRA</sequence>
<feature type="transmembrane region" description="Helical" evidence="2">
    <location>
        <begin position="37"/>
        <end position="61"/>
    </location>
</feature>
<protein>
    <submittedName>
        <fullName evidence="3">Uncharacterized protein</fullName>
    </submittedName>
</protein>
<evidence type="ECO:0000256" key="2">
    <source>
        <dbReference type="SAM" id="Phobius"/>
    </source>
</evidence>
<keyword evidence="2" id="KW-1133">Transmembrane helix</keyword>
<name>A0A6C0BR39_9ZZZZ</name>
<dbReference type="EMBL" id="MN739210">
    <property type="protein sequence ID" value="QHS93858.1"/>
    <property type="molecule type" value="Genomic_DNA"/>
</dbReference>
<feature type="compositionally biased region" description="Pro residues" evidence="1">
    <location>
        <begin position="136"/>
        <end position="176"/>
    </location>
</feature>
<dbReference type="AlphaFoldDB" id="A0A6C0BR39"/>
<evidence type="ECO:0000256" key="1">
    <source>
        <dbReference type="SAM" id="MobiDB-lite"/>
    </source>
</evidence>
<keyword evidence="2" id="KW-0812">Transmembrane</keyword>
<organism evidence="3">
    <name type="scientific">viral metagenome</name>
    <dbReference type="NCBI Taxonomy" id="1070528"/>
    <lineage>
        <taxon>unclassified sequences</taxon>
        <taxon>metagenomes</taxon>
        <taxon>organismal metagenomes</taxon>
    </lineage>
</organism>
<proteinExistence type="predicted"/>